<feature type="transmembrane region" description="Helical" evidence="1">
    <location>
        <begin position="7"/>
        <end position="24"/>
    </location>
</feature>
<comment type="caution">
    <text evidence="2">The sequence shown here is derived from an EMBL/GenBank/DDBJ whole genome shotgun (WGS) entry which is preliminary data.</text>
</comment>
<reference evidence="2 3" key="1">
    <citation type="journal article" date="2016" name="Nat. Commun.">
        <title>Thousands of microbial genomes shed light on interconnected biogeochemical processes in an aquifer system.</title>
        <authorList>
            <person name="Anantharaman K."/>
            <person name="Brown C.T."/>
            <person name="Hug L.A."/>
            <person name="Sharon I."/>
            <person name="Castelle C.J."/>
            <person name="Probst A.J."/>
            <person name="Thomas B.C."/>
            <person name="Singh A."/>
            <person name="Wilkins M.J."/>
            <person name="Karaoz U."/>
            <person name="Brodie E.L."/>
            <person name="Williams K.H."/>
            <person name="Hubbard S.S."/>
            <person name="Banfield J.F."/>
        </authorList>
    </citation>
    <scope>NUCLEOTIDE SEQUENCE [LARGE SCALE GENOMIC DNA]</scope>
</reference>
<keyword evidence="1" id="KW-0812">Transmembrane</keyword>
<sequence length="123" mass="14128">MYIQKKIFSFIICGTILLLLYVHVQTEIFRVSYSIGKKERELVQLSEQYKIARFRNERLRSPEFLDKQMKHCSLDLTNPKVADVIKVKIDKVMTPAIEPKMPAKTGFLAALSAVKEAQAKPSK</sequence>
<name>A0A1G1KSR3_9BACT</name>
<proteinExistence type="predicted"/>
<gene>
    <name evidence="2" type="ORF">A3G33_11475</name>
</gene>
<accession>A0A1G1KSR3</accession>
<keyword evidence="1" id="KW-0472">Membrane</keyword>
<evidence type="ECO:0000313" key="3">
    <source>
        <dbReference type="Proteomes" id="UP000178187"/>
    </source>
</evidence>
<organism evidence="2 3">
    <name type="scientific">Candidatus Danuiimicrobium aquiferis</name>
    <dbReference type="NCBI Taxonomy" id="1801832"/>
    <lineage>
        <taxon>Bacteria</taxon>
        <taxon>Pseudomonadati</taxon>
        <taxon>Candidatus Omnitrophota</taxon>
        <taxon>Candidatus Danuiimicrobium</taxon>
    </lineage>
</organism>
<evidence type="ECO:0000256" key="1">
    <source>
        <dbReference type="SAM" id="Phobius"/>
    </source>
</evidence>
<evidence type="ECO:0008006" key="4">
    <source>
        <dbReference type="Google" id="ProtNLM"/>
    </source>
</evidence>
<protein>
    <recommendedName>
        <fullName evidence="4">Cell division protein FtsL</fullName>
    </recommendedName>
</protein>
<evidence type="ECO:0000313" key="2">
    <source>
        <dbReference type="EMBL" id="OGW95609.1"/>
    </source>
</evidence>
<dbReference type="EMBL" id="MHFR01000060">
    <property type="protein sequence ID" value="OGW95609.1"/>
    <property type="molecule type" value="Genomic_DNA"/>
</dbReference>
<dbReference type="AlphaFoldDB" id="A0A1G1KSR3"/>
<dbReference type="Proteomes" id="UP000178187">
    <property type="component" value="Unassembled WGS sequence"/>
</dbReference>
<keyword evidence="1" id="KW-1133">Transmembrane helix</keyword>